<evidence type="ECO:0000256" key="1">
    <source>
        <dbReference type="SAM" id="MobiDB-lite"/>
    </source>
</evidence>
<gene>
    <name evidence="2" type="ORF">AM593_03742</name>
</gene>
<dbReference type="AlphaFoldDB" id="A0A3L5TVA1"/>
<feature type="non-terminal residue" evidence="2">
    <location>
        <position position="1"/>
    </location>
</feature>
<reference evidence="2 3" key="1">
    <citation type="journal article" date="2016" name="PLoS ONE">
        <title>A First Insight into the Genome of the Filter-Feeder Mussel Mytilus galloprovincialis.</title>
        <authorList>
            <person name="Murgarella M."/>
            <person name="Puiu D."/>
            <person name="Novoa B."/>
            <person name="Figueras A."/>
            <person name="Posada D."/>
            <person name="Canchaya C."/>
        </authorList>
    </citation>
    <scope>NUCLEOTIDE SEQUENCE [LARGE SCALE GENOMIC DNA]</scope>
    <source>
        <tissue evidence="2">Muscle</tissue>
    </source>
</reference>
<protein>
    <submittedName>
        <fullName evidence="2">Uncharacterized protein</fullName>
    </submittedName>
</protein>
<dbReference type="Proteomes" id="UP000266721">
    <property type="component" value="Unassembled WGS sequence"/>
</dbReference>
<evidence type="ECO:0000313" key="2">
    <source>
        <dbReference type="EMBL" id="OPL33888.1"/>
    </source>
</evidence>
<evidence type="ECO:0000313" key="3">
    <source>
        <dbReference type="Proteomes" id="UP000266721"/>
    </source>
</evidence>
<sequence>LSYNHPTGLLGLNRVPSSLYFSTRESTYNIDNRRYSVIKDKDNRSNTYIYNPSAETSRYPENESSSGQTYYNSSFCDEEFAIKRPHLKSGMDENYKDYNR</sequence>
<dbReference type="EMBL" id="KV581209">
    <property type="protein sequence ID" value="OPL33888.1"/>
    <property type="molecule type" value="Genomic_DNA"/>
</dbReference>
<name>A0A3L5TVA1_MYTGA</name>
<keyword evidence="3" id="KW-1185">Reference proteome</keyword>
<comment type="caution">
    <text evidence="2">The sequence shown here is derived from an EMBL/GenBank/DDBJ whole genome shotgun (WGS) entry which is preliminary data.</text>
</comment>
<proteinExistence type="predicted"/>
<accession>A0A3L5TVA1</accession>
<organism evidence="2 3">
    <name type="scientific">Mytilus galloprovincialis</name>
    <name type="common">Mediterranean mussel</name>
    <dbReference type="NCBI Taxonomy" id="29158"/>
    <lineage>
        <taxon>Eukaryota</taxon>
        <taxon>Metazoa</taxon>
        <taxon>Spiralia</taxon>
        <taxon>Lophotrochozoa</taxon>
        <taxon>Mollusca</taxon>
        <taxon>Bivalvia</taxon>
        <taxon>Autobranchia</taxon>
        <taxon>Pteriomorphia</taxon>
        <taxon>Mytilida</taxon>
        <taxon>Mytiloidea</taxon>
        <taxon>Mytilidae</taxon>
        <taxon>Mytilinae</taxon>
        <taxon>Mytilus</taxon>
    </lineage>
</organism>
<feature type="region of interest" description="Disordered" evidence="1">
    <location>
        <begin position="48"/>
        <end position="68"/>
    </location>
</feature>